<dbReference type="InterPro" id="IPR008906">
    <property type="entry name" value="HATC_C_dom"/>
</dbReference>
<reference evidence="3 4" key="1">
    <citation type="submission" date="2024-11" db="EMBL/GenBank/DDBJ databases">
        <title>Chromosome-level genome assembly of the freshwater bivalve Anodonta woodiana.</title>
        <authorList>
            <person name="Chen X."/>
        </authorList>
    </citation>
    <scope>NUCLEOTIDE SEQUENCE [LARGE SCALE GENOMIC DNA]</scope>
    <source>
        <strain evidence="3">MN2024</strain>
        <tissue evidence="3">Gills</tissue>
    </source>
</reference>
<gene>
    <name evidence="3" type="ORF">ACJMK2_027724</name>
</gene>
<dbReference type="InterPro" id="IPR052717">
    <property type="entry name" value="Vacuolar_transposase_reg"/>
</dbReference>
<keyword evidence="4" id="KW-1185">Reference proteome</keyword>
<dbReference type="PANTHER" id="PTHR46169:SF29">
    <property type="entry name" value="DNA REPLICATION-RELATED ELEMENT FACTOR, ISOFORM A"/>
    <property type="match status" value="1"/>
</dbReference>
<evidence type="ECO:0000256" key="1">
    <source>
        <dbReference type="SAM" id="MobiDB-lite"/>
    </source>
</evidence>
<dbReference type="SUPFAM" id="SSF53098">
    <property type="entry name" value="Ribonuclease H-like"/>
    <property type="match status" value="1"/>
</dbReference>
<evidence type="ECO:0000313" key="4">
    <source>
        <dbReference type="Proteomes" id="UP001634394"/>
    </source>
</evidence>
<comment type="caution">
    <text evidence="3">The sequence shown here is derived from an EMBL/GenBank/DDBJ whole genome shotgun (WGS) entry which is preliminary data.</text>
</comment>
<dbReference type="Proteomes" id="UP001634394">
    <property type="component" value="Unassembled WGS sequence"/>
</dbReference>
<accession>A0ABD3X702</accession>
<organism evidence="3 4">
    <name type="scientific">Sinanodonta woodiana</name>
    <name type="common">Chinese pond mussel</name>
    <name type="synonym">Anodonta woodiana</name>
    <dbReference type="NCBI Taxonomy" id="1069815"/>
    <lineage>
        <taxon>Eukaryota</taxon>
        <taxon>Metazoa</taxon>
        <taxon>Spiralia</taxon>
        <taxon>Lophotrochozoa</taxon>
        <taxon>Mollusca</taxon>
        <taxon>Bivalvia</taxon>
        <taxon>Autobranchia</taxon>
        <taxon>Heteroconchia</taxon>
        <taxon>Palaeoheterodonta</taxon>
        <taxon>Unionida</taxon>
        <taxon>Unionoidea</taxon>
        <taxon>Unionidae</taxon>
        <taxon>Unioninae</taxon>
        <taxon>Sinanodonta</taxon>
    </lineage>
</organism>
<feature type="region of interest" description="Disordered" evidence="1">
    <location>
        <begin position="104"/>
        <end position="125"/>
    </location>
</feature>
<feature type="domain" description="HAT C-terminal dimerisation" evidence="2">
    <location>
        <begin position="171"/>
        <end position="251"/>
    </location>
</feature>
<name>A0ABD3X702_SINWO</name>
<evidence type="ECO:0000313" key="3">
    <source>
        <dbReference type="EMBL" id="KAL3881268.1"/>
    </source>
</evidence>
<evidence type="ECO:0000259" key="2">
    <source>
        <dbReference type="Pfam" id="PF05699"/>
    </source>
</evidence>
<dbReference type="AlphaFoldDB" id="A0ABD3X702"/>
<protein>
    <recommendedName>
        <fullName evidence="2">HAT C-terminal dimerisation domain-containing protein</fullName>
    </recommendedName>
</protein>
<dbReference type="InterPro" id="IPR012337">
    <property type="entry name" value="RNaseH-like_sf"/>
</dbReference>
<proteinExistence type="predicted"/>
<dbReference type="EMBL" id="JBJQND010000003">
    <property type="protein sequence ID" value="KAL3881268.1"/>
    <property type="molecule type" value="Genomic_DNA"/>
</dbReference>
<dbReference type="Pfam" id="PF05699">
    <property type="entry name" value="Dimer_Tnp_hAT"/>
    <property type="match status" value="1"/>
</dbReference>
<sequence length="254" mass="28511">MAPSDHDSTLVKYMKAAIVNDLSTRYKGNNDFFHIATAVDPRFKSLPFLTSNCRFEVFNRLALAASTSYEQKQTKKDKQVCQRDSATDVSNHLVLSALSPEDISTTSQQMKRRKTDEDTSDSSTLAKVARTDASSFSPKINNDGLAPIFGNVYVVKQEKNTRTVLEKVTDEIESYKDQESIPLANNPLHWWRDHQHKYPVLSSYAKELLCIPATSVPSERVFSTAGDIVSSQRAAIKAENVDMLLFLKKNMTIP</sequence>
<dbReference type="PANTHER" id="PTHR46169">
    <property type="entry name" value="DNA REPLICATION-RELATED ELEMENT FACTOR, ISOFORM A"/>
    <property type="match status" value="1"/>
</dbReference>